<organism evidence="4 5">
    <name type="scientific">Zingiber officinale</name>
    <name type="common">Ginger</name>
    <name type="synonym">Amomum zingiber</name>
    <dbReference type="NCBI Taxonomy" id="94328"/>
    <lineage>
        <taxon>Eukaryota</taxon>
        <taxon>Viridiplantae</taxon>
        <taxon>Streptophyta</taxon>
        <taxon>Embryophyta</taxon>
        <taxon>Tracheophyta</taxon>
        <taxon>Spermatophyta</taxon>
        <taxon>Magnoliopsida</taxon>
        <taxon>Liliopsida</taxon>
        <taxon>Zingiberales</taxon>
        <taxon>Zingiberaceae</taxon>
        <taxon>Zingiber</taxon>
    </lineage>
</organism>
<dbReference type="Proteomes" id="UP000734854">
    <property type="component" value="Unassembled WGS sequence"/>
</dbReference>
<feature type="repeat" description="PPR" evidence="3">
    <location>
        <begin position="330"/>
        <end position="364"/>
    </location>
</feature>
<keyword evidence="2" id="KW-0677">Repeat</keyword>
<reference evidence="4 5" key="1">
    <citation type="submission" date="2020-08" db="EMBL/GenBank/DDBJ databases">
        <title>Plant Genome Project.</title>
        <authorList>
            <person name="Zhang R.-G."/>
        </authorList>
    </citation>
    <scope>NUCLEOTIDE SEQUENCE [LARGE SCALE GENOMIC DNA]</scope>
    <source>
        <tissue evidence="4">Rhizome</tissue>
    </source>
</reference>
<gene>
    <name evidence="4" type="ORF">ZIOFF_027874</name>
</gene>
<comment type="caution">
    <text evidence="4">The sequence shown here is derived from an EMBL/GenBank/DDBJ whole genome shotgun (WGS) entry which is preliminary data.</text>
</comment>
<dbReference type="Gene3D" id="1.25.40.10">
    <property type="entry name" value="Tetratricopeptide repeat domain"/>
    <property type="match status" value="3"/>
</dbReference>
<comment type="similarity">
    <text evidence="1">Belongs to the PPR family. P subfamily.</text>
</comment>
<keyword evidence="5" id="KW-1185">Reference proteome</keyword>
<accession>A0A8J5GKH6</accession>
<feature type="repeat" description="PPR" evidence="3">
    <location>
        <begin position="223"/>
        <end position="259"/>
    </location>
</feature>
<protein>
    <recommendedName>
        <fullName evidence="6">Pentatricopeptide repeat-containing protein</fullName>
    </recommendedName>
</protein>
<dbReference type="InterPro" id="IPR011990">
    <property type="entry name" value="TPR-like_helical_dom_sf"/>
</dbReference>
<dbReference type="Pfam" id="PF01535">
    <property type="entry name" value="PPR"/>
    <property type="match status" value="1"/>
</dbReference>
<dbReference type="PANTHER" id="PTHR47941">
    <property type="entry name" value="PENTATRICOPEPTIDE REPEAT-CONTAINING PROTEIN 3, MITOCHONDRIAL"/>
    <property type="match status" value="1"/>
</dbReference>
<dbReference type="PROSITE" id="PS51375">
    <property type="entry name" value="PPR"/>
    <property type="match status" value="4"/>
</dbReference>
<sequence length="455" mass="50523">MDARALHNSLVFLNRPVHTGPQSTVLYNYKVKAKAKTLSSQTLHFSCSPMAAPLRRTFTIPFFRRHFLASYSAAATSVPNPSSVSAAKSAIRSESDAERLVSLFESVTDCPSFYGDRSIYKLTIDKLARRRRTDLIERVLEKAMHSERTPKSEGFLIRLIGLYSEAGMVDQAVRVFENIPSLAGQRSERSLCALLSAFLDNGCIERLQDAFSRSVEEYGVAPGIASYNIYLKALCSSSANKVDEALALFDQMHDKGIEPDISCYNTLLDGYSKKGDYAGFDKVLKEICKKGLSQNVGTYNCRIAALCAKGKSFQAEELLDVMKLNGIFPDKISFNTLINRFCEQGNTDSAIELFKRMKDVKAPGGRVVLPDSYTYIKLTQGLVEKGEFGKAVEICKECLDNKWAPSFKTMKELIDGLIKNSQVDEAKGIVARMKKGLVKGDAKVAWEKMKEGFAF</sequence>
<proteinExistence type="inferred from homology"/>
<dbReference type="EMBL" id="JACMSC010000008">
    <property type="protein sequence ID" value="KAG6509867.1"/>
    <property type="molecule type" value="Genomic_DNA"/>
</dbReference>
<dbReference type="NCBIfam" id="TIGR00756">
    <property type="entry name" value="PPR"/>
    <property type="match status" value="4"/>
</dbReference>
<evidence type="ECO:0000313" key="4">
    <source>
        <dbReference type="EMBL" id="KAG6509867.1"/>
    </source>
</evidence>
<dbReference type="Pfam" id="PF12854">
    <property type="entry name" value="PPR_1"/>
    <property type="match status" value="1"/>
</dbReference>
<name>A0A8J5GKH6_ZINOF</name>
<dbReference type="AlphaFoldDB" id="A0A8J5GKH6"/>
<feature type="repeat" description="PPR" evidence="3">
    <location>
        <begin position="295"/>
        <end position="329"/>
    </location>
</feature>
<dbReference type="Pfam" id="PF13812">
    <property type="entry name" value="PPR_3"/>
    <property type="match status" value="1"/>
</dbReference>
<dbReference type="InterPro" id="IPR002885">
    <property type="entry name" value="PPR_rpt"/>
</dbReference>
<evidence type="ECO:0000256" key="3">
    <source>
        <dbReference type="PROSITE-ProRule" id="PRU00708"/>
    </source>
</evidence>
<evidence type="ECO:0008006" key="6">
    <source>
        <dbReference type="Google" id="ProtNLM"/>
    </source>
</evidence>
<evidence type="ECO:0000256" key="1">
    <source>
        <dbReference type="ARBA" id="ARBA00007626"/>
    </source>
</evidence>
<evidence type="ECO:0000256" key="2">
    <source>
        <dbReference type="ARBA" id="ARBA00022737"/>
    </source>
</evidence>
<evidence type="ECO:0000313" key="5">
    <source>
        <dbReference type="Proteomes" id="UP000734854"/>
    </source>
</evidence>
<feature type="repeat" description="PPR" evidence="3">
    <location>
        <begin position="260"/>
        <end position="294"/>
    </location>
</feature>